<name>A0A0M0LQG2_9EUKA</name>
<dbReference type="InterPro" id="IPR040025">
    <property type="entry name" value="Znf622/Rei1/Reh1"/>
</dbReference>
<keyword evidence="3" id="KW-1185">Reference proteome</keyword>
<dbReference type="GO" id="GO:0042273">
    <property type="term" value="P:ribosomal large subunit biogenesis"/>
    <property type="evidence" value="ECO:0007669"/>
    <property type="project" value="TreeGrafter"/>
</dbReference>
<accession>A0A0M0LQG2</accession>
<comment type="caution">
    <text evidence="2">The sequence shown here is derived from an EMBL/GenBank/DDBJ whole genome shotgun (WGS) entry which is preliminary data.</text>
</comment>
<dbReference type="PANTHER" id="PTHR13182:SF8">
    <property type="entry name" value="CYTOPLASMIC 60S SUBUNIT BIOGENESIS FACTOR ZNF622"/>
    <property type="match status" value="1"/>
</dbReference>
<gene>
    <name evidence="2" type="ORF">Ctob_011826</name>
</gene>
<dbReference type="Proteomes" id="UP000037460">
    <property type="component" value="Unassembled WGS sequence"/>
</dbReference>
<evidence type="ECO:0000313" key="2">
    <source>
        <dbReference type="EMBL" id="KOO53241.1"/>
    </source>
</evidence>
<reference evidence="3" key="1">
    <citation type="journal article" date="2015" name="PLoS Genet.">
        <title>Genome Sequence and Transcriptome Analyses of Chrysochromulina tobin: Metabolic Tools for Enhanced Algal Fitness in the Prominent Order Prymnesiales (Haptophyceae).</title>
        <authorList>
            <person name="Hovde B.T."/>
            <person name="Deodato C.R."/>
            <person name="Hunsperger H.M."/>
            <person name="Ryken S.A."/>
            <person name="Yost W."/>
            <person name="Jha R.K."/>
            <person name="Patterson J."/>
            <person name="Monnat R.J. Jr."/>
            <person name="Barlow S.B."/>
            <person name="Starkenburg S.R."/>
            <person name="Cattolico R.A."/>
        </authorList>
    </citation>
    <scope>NUCLEOTIDE SEQUENCE</scope>
    <source>
        <strain evidence="3">CCMP291</strain>
    </source>
</reference>
<dbReference type="EMBL" id="JWZX01000317">
    <property type="protein sequence ID" value="KOO53241.1"/>
    <property type="molecule type" value="Genomic_DNA"/>
</dbReference>
<evidence type="ECO:0000313" key="3">
    <source>
        <dbReference type="Proteomes" id="UP000037460"/>
    </source>
</evidence>
<proteinExistence type="predicted"/>
<dbReference type="InterPro" id="IPR041661">
    <property type="entry name" value="ZN622/Rei1/Reh1_Znf-C2H2"/>
</dbReference>
<dbReference type="OrthoDB" id="19329at2759"/>
<feature type="domain" description="ZN622/Rei1/Reh1 zinc finger C2H2-type" evidence="1">
    <location>
        <begin position="149"/>
        <end position="240"/>
    </location>
</feature>
<dbReference type="AlphaFoldDB" id="A0A0M0LQG2"/>
<dbReference type="PANTHER" id="PTHR13182">
    <property type="entry name" value="ZINC FINGER PROTEIN 622"/>
    <property type="match status" value="1"/>
</dbReference>
<organism evidence="2 3">
    <name type="scientific">Chrysochromulina tobinii</name>
    <dbReference type="NCBI Taxonomy" id="1460289"/>
    <lineage>
        <taxon>Eukaryota</taxon>
        <taxon>Haptista</taxon>
        <taxon>Haptophyta</taxon>
        <taxon>Prymnesiophyceae</taxon>
        <taxon>Prymnesiales</taxon>
        <taxon>Chrysochromulinaceae</taxon>
        <taxon>Chrysochromulina</taxon>
    </lineage>
</organism>
<dbReference type="GO" id="GO:0030687">
    <property type="term" value="C:preribosome, large subunit precursor"/>
    <property type="evidence" value="ECO:0007669"/>
    <property type="project" value="TreeGrafter"/>
</dbReference>
<sequence length="260" mass="29107">MGSIRGPSMPMSLVQPGEGGAGARTFTCYTAPGVVFASEEEMKEHYRSDWHRYNLKRKVAGLAPLPLAVYEERAAREAAAAPVLATDGVSRATQRRLKREAKQEAKAAAAAANPRSKAAHYQAAKDLSEHEYIEKKLSEAEPYDEGSDLFSRHHSESLEANLAYMAKTHGFYIPYIEYVTDLRGLLGYLLEMVYVGNVALISGKQHHSLEAVQAHMRDRHECRIELEGHEDEYGAWYDLEALAAKSPLWTHFRDRNVIFG</sequence>
<protein>
    <submittedName>
        <fullName evidence="2">Zinc finger protein 622</fullName>
    </submittedName>
</protein>
<dbReference type="Pfam" id="PF12756">
    <property type="entry name" value="zf-C2H2_2"/>
    <property type="match status" value="1"/>
</dbReference>
<evidence type="ECO:0000259" key="1">
    <source>
        <dbReference type="Pfam" id="PF12756"/>
    </source>
</evidence>